<evidence type="ECO:0000256" key="3">
    <source>
        <dbReference type="ARBA" id="ARBA00022722"/>
    </source>
</evidence>
<feature type="region of interest" description="Disordered" evidence="9">
    <location>
        <begin position="470"/>
        <end position="497"/>
    </location>
</feature>
<dbReference type="SUPFAM" id="SSF47823">
    <property type="entry name" value="lambda integrase-like, N-terminal domain"/>
    <property type="match status" value="1"/>
</dbReference>
<gene>
    <name evidence="11" type="ORF">XELAEV_18006769mg</name>
</gene>
<protein>
    <recommendedName>
        <fullName evidence="10">Exonuclease domain-containing protein</fullName>
    </recommendedName>
</protein>
<dbReference type="InterPro" id="IPR047021">
    <property type="entry name" value="REXO1/3/4-like"/>
</dbReference>
<evidence type="ECO:0000313" key="11">
    <source>
        <dbReference type="EMBL" id="OCU00989.1"/>
    </source>
</evidence>
<dbReference type="FunFam" id="3.30.420.10:FF:000021">
    <property type="entry name" value="RNA exonuclease 1 homolog"/>
    <property type="match status" value="1"/>
</dbReference>
<dbReference type="Proteomes" id="UP000694892">
    <property type="component" value="Chromosome 1L"/>
</dbReference>
<organism evidence="11 12">
    <name type="scientific">Xenopus laevis</name>
    <name type="common">African clawed frog</name>
    <dbReference type="NCBI Taxonomy" id="8355"/>
    <lineage>
        <taxon>Eukaryota</taxon>
        <taxon>Metazoa</taxon>
        <taxon>Chordata</taxon>
        <taxon>Craniata</taxon>
        <taxon>Vertebrata</taxon>
        <taxon>Euteleostomi</taxon>
        <taxon>Amphibia</taxon>
        <taxon>Batrachia</taxon>
        <taxon>Anura</taxon>
        <taxon>Pipoidea</taxon>
        <taxon>Pipidae</taxon>
        <taxon>Xenopodinae</taxon>
        <taxon>Xenopus</taxon>
        <taxon>Xenopus</taxon>
    </lineage>
</organism>
<feature type="compositionally biased region" description="Acidic residues" evidence="9">
    <location>
        <begin position="1218"/>
        <end position="1232"/>
    </location>
</feature>
<feature type="compositionally biased region" description="Basic and acidic residues" evidence="9">
    <location>
        <begin position="60"/>
        <end position="73"/>
    </location>
</feature>
<keyword evidence="8" id="KW-0175">Coiled coil</keyword>
<feature type="compositionally biased region" description="Basic residues" evidence="9">
    <location>
        <begin position="361"/>
        <end position="374"/>
    </location>
</feature>
<dbReference type="Gene3D" id="3.30.420.10">
    <property type="entry name" value="Ribonuclease H-like superfamily/Ribonuclease H"/>
    <property type="match status" value="1"/>
</dbReference>
<comment type="similarity">
    <text evidence="2">Belongs to the REXO1/REXO3 family.</text>
</comment>
<dbReference type="InterPro" id="IPR036397">
    <property type="entry name" value="RNaseH_sf"/>
</dbReference>
<reference evidence="12" key="1">
    <citation type="journal article" date="2016" name="Nature">
        <title>Genome evolution in the allotetraploid frog Xenopus laevis.</title>
        <authorList>
            <person name="Session A.M."/>
            <person name="Uno Y."/>
            <person name="Kwon T."/>
            <person name="Chapman J.A."/>
            <person name="Toyoda A."/>
            <person name="Takahashi S."/>
            <person name="Fukui A."/>
            <person name="Hikosaka A."/>
            <person name="Suzuki A."/>
            <person name="Kondo M."/>
            <person name="van Heeringen S.J."/>
            <person name="Quigley I."/>
            <person name="Heinz S."/>
            <person name="Ogino H."/>
            <person name="Ochi H."/>
            <person name="Hellsten U."/>
            <person name="Lyons J.B."/>
            <person name="Simakov O."/>
            <person name="Putnam N."/>
            <person name="Stites J."/>
            <person name="Kuroki Y."/>
            <person name="Tanaka T."/>
            <person name="Michiue T."/>
            <person name="Watanabe M."/>
            <person name="Bogdanovic O."/>
            <person name="Lister R."/>
            <person name="Georgiou G."/>
            <person name="Paranjpe S.S."/>
            <person name="van Kruijsbergen I."/>
            <person name="Shu S."/>
            <person name="Carlson J."/>
            <person name="Kinoshita T."/>
            <person name="Ohta Y."/>
            <person name="Mawaribuchi S."/>
            <person name="Jenkins J."/>
            <person name="Grimwood J."/>
            <person name="Schmutz J."/>
            <person name="Mitros T."/>
            <person name="Mozaffari S.V."/>
            <person name="Suzuki Y."/>
            <person name="Haramoto Y."/>
            <person name="Yamamoto T.S."/>
            <person name="Takagi C."/>
            <person name="Heald R."/>
            <person name="Miller K."/>
            <person name="Haudenschild C."/>
            <person name="Kitzman J."/>
            <person name="Nakayama T."/>
            <person name="Izutsu Y."/>
            <person name="Robert J."/>
            <person name="Fortriede J."/>
            <person name="Burns K."/>
            <person name="Lotay V."/>
            <person name="Karimi K."/>
            <person name="Yasuoka Y."/>
            <person name="Dichmann D.S."/>
            <person name="Flajnik M.F."/>
            <person name="Houston D.W."/>
            <person name="Shendure J."/>
            <person name="DuPasquier L."/>
            <person name="Vize P.D."/>
            <person name="Zorn A.M."/>
            <person name="Ito M."/>
            <person name="Marcotte E.M."/>
            <person name="Wallingford J.B."/>
            <person name="Ito Y."/>
            <person name="Asashima M."/>
            <person name="Ueno N."/>
            <person name="Matsuda Y."/>
            <person name="Veenstra G.J."/>
            <person name="Fujiyama A."/>
            <person name="Harland R.M."/>
            <person name="Taira M."/>
            <person name="Rokhsar D.S."/>
        </authorList>
    </citation>
    <scope>NUCLEOTIDE SEQUENCE [LARGE SCALE GENOMIC DNA]</scope>
    <source>
        <strain evidence="12">J</strain>
    </source>
</reference>
<evidence type="ECO:0000256" key="4">
    <source>
        <dbReference type="ARBA" id="ARBA00022801"/>
    </source>
</evidence>
<dbReference type="CDD" id="cd06145">
    <property type="entry name" value="REX1_like"/>
    <property type="match status" value="1"/>
</dbReference>
<evidence type="ECO:0000256" key="1">
    <source>
        <dbReference type="ARBA" id="ARBA00004123"/>
    </source>
</evidence>
<dbReference type="PANTHER" id="PTHR12801:SF152">
    <property type="entry name" value="EXONUCLEASE DOMAIN-CONTAINING PROTEIN"/>
    <property type="match status" value="1"/>
</dbReference>
<dbReference type="InterPro" id="IPR012337">
    <property type="entry name" value="RNaseH-like_sf"/>
</dbReference>
<feature type="domain" description="Exonuclease" evidence="10">
    <location>
        <begin position="1647"/>
        <end position="1806"/>
    </location>
</feature>
<dbReference type="Pfam" id="PF15870">
    <property type="entry name" value="EloA-BP1"/>
    <property type="match status" value="1"/>
</dbReference>
<dbReference type="InterPro" id="IPR031736">
    <property type="entry name" value="REXO1-like_dom"/>
</dbReference>
<keyword evidence="4" id="KW-0378">Hydrolase</keyword>
<evidence type="ECO:0000256" key="2">
    <source>
        <dbReference type="ARBA" id="ARBA00006357"/>
    </source>
</evidence>
<feature type="region of interest" description="Disordered" evidence="9">
    <location>
        <begin position="413"/>
        <end position="449"/>
    </location>
</feature>
<feature type="compositionally biased region" description="Polar residues" evidence="9">
    <location>
        <begin position="375"/>
        <end position="390"/>
    </location>
</feature>
<dbReference type="PANTHER" id="PTHR12801">
    <property type="entry name" value="RNA EXONUCLEASE REXO1 / RECO3 FAMILY MEMBER-RELATED"/>
    <property type="match status" value="1"/>
</dbReference>
<dbReference type="EMBL" id="CM004466">
    <property type="protein sequence ID" value="OCU00989.1"/>
    <property type="molecule type" value="Genomic_DNA"/>
</dbReference>
<feature type="region of interest" description="Disordered" evidence="9">
    <location>
        <begin position="38"/>
        <end position="92"/>
    </location>
</feature>
<dbReference type="InterPro" id="IPR010998">
    <property type="entry name" value="Integrase_recombinase_N"/>
</dbReference>
<feature type="region of interest" description="Disordered" evidence="9">
    <location>
        <begin position="1213"/>
        <end position="1232"/>
    </location>
</feature>
<evidence type="ECO:0000256" key="9">
    <source>
        <dbReference type="SAM" id="MobiDB-lite"/>
    </source>
</evidence>
<dbReference type="SUPFAM" id="SSF53098">
    <property type="entry name" value="Ribonuclease H-like"/>
    <property type="match status" value="1"/>
</dbReference>
<dbReference type="InterPro" id="IPR034922">
    <property type="entry name" value="REX1-like_exo"/>
</dbReference>
<dbReference type="InterPro" id="IPR013520">
    <property type="entry name" value="Ribonucl_H"/>
</dbReference>
<dbReference type="GO" id="GO:0004527">
    <property type="term" value="F:exonuclease activity"/>
    <property type="evidence" value="ECO:0007669"/>
    <property type="project" value="UniProtKB-KW"/>
</dbReference>
<feature type="coiled-coil region" evidence="8">
    <location>
        <begin position="844"/>
        <end position="871"/>
    </location>
</feature>
<feature type="region of interest" description="Disordered" evidence="9">
    <location>
        <begin position="1477"/>
        <end position="1504"/>
    </location>
</feature>
<sequence>MLRPSGYFYNVECPFTPGQESFGCSRPHCQFRHVCPVGDGDGTQSDSDETVLTPAPAAETPKEALEKKDKTPEKTSASQAQEDRAPSCSQENQAFTESLAAVIKQAVVQAFQEVASSRKRPRHTYSRQTDSLSEVSEGELSDVSVFHSPLGSEEGEIDSKDESNFDLSIVEPLIKAVRHTLTFPTEPSKLSSADKLFPSLKKKSLCFPVHASIKEIIATEWKKTEKRPQTAGKFQRKYTFDDEAKFWDAPSKVDAAVTGVGHEKTKQILNKEKVQDGVLGIHHPGHLNRRLVNEHRLEGCIFPRTSLPRTQEVSTVRSRRNSSTIQMSSIRVITIPKSFYKGPRYHNSRIKEGRNSNFSLPRRHPGGRKVKRGSRTTYKTSIGSSANTRMDCQPRKESANPIKVTAFSGSIFPDTGKFGKSSNPETVENSSGNRRLQKPYVSDSASLSENSGLDVFNDTSSKMVEMAHERASKFPTKKSKMSTAKYAQNTKVAARDKTQPRLVVRKRKFDERNTAGRTSMGGVNRRVRCSKREEFKGHVRQCHSSRLCTEAGRHQKYDIVKRSHSDIPVGRKMARESFSNTLARNRKRKSRLFKSSHFRPRGVESSREHLSGIGERMGHARSRRYGFSPKQKMQKILRKVGDPWSKSRLVQETRICISPNSSDLESVEESGSGSSRCYSTDSLLAKKTLVSSALQTYLRGSQEDFEISRVVVPGNVPLPGEGPPVLNGMEVERERLKKQGFKEEIVDFLLKSRKYSTSSQYYKVWDRFVHFATLKNQDPISQTASLLVDFLFSGYERGLQLSTLKVQVSAISALTGERASSFQKDLQLLDCVGNCKDLQYSGQEGKNKEELERINKAIEAVKNEVEEKQKKLLLYKSGIHSTPKSTTLLTDSNSNISSSLDMQEVADVQSNVPRNISKNNPNFKHCKKYVIDRRCPATDLEYDPLLNYSAGLFGGIAKEGGACKSKLPHDDDLEAAPCKKLRAASPIRLEIKLQASDDEDILVIDEPPLEANTEKQDTSKCNSTDDDKSMLFCDSIVENAAQMASANTEKGDVSLPDTAKHAKRETETKALNVAETCVMQSENINTDDKKLPCATPKVVYSYLPIQTEKCEPKHSPSSECSKENQKQLHLEGIMSASNQNDFCCKLDEKPLMENKNVFGTFGGSGGIDCMQASLPTIEQSSTVIELSAKPEQKCQLESPSPGTANDVIVLDSSSDAVDGSEAETDLSDSEDPMDECLRIFNEFAEKEATQHSKEVDLDHSEEFMTETKPNDMVPTQKKRIAHPSTKIDTKPSNSILVPYRGPAQQQIHHARILNVHQQAVQITAAVKSGQAFVASTQKRITGCITPAFNNLGQMVCVNLVEVQPILSSRSQFTGFLQGNKLGTSTLMNVPQKRTIQTIPIKATNRRKPSVGSESCSKVPHETRQRYVNSFVEEFLKVSATVQEAFDKALAEEKAIYDRCGSRNMYLSIAVNSLKKLRDQRSVPGGSKQPKTKVHASGLRKQDDKKDFGGTDLYNLLKEYVLSDEQLKDNGFPQPNPEKPGSALLHNAVTKSIGTDALRRVCCRCGETYSVTQQGKHVRKEECNYHSGKVLRHKVPGGIETRYSCCEAVVGTPGCQMAKLHVHDGQKENLDGFIKTFIKLPPSVGNPGVFSVDCEMCYTIQGLELTRVSVVDPSLQVVYDTFVKPDNEIIDYNTKFSGVTEDNLKNVSTSILDVQAVMLNMFAADTILIGHSLENDLLALKLIHDTVVDTSVVFPHRLGLPHKRALRNLMADYLRRIIQDNVAGHDSTEDATACMELIIWKVKEDTKGKR</sequence>
<feature type="region of interest" description="Disordered" evidence="9">
    <location>
        <begin position="345"/>
        <end position="395"/>
    </location>
</feature>
<keyword evidence="3" id="KW-0540">Nuclease</keyword>
<dbReference type="Gene3D" id="1.10.150.130">
    <property type="match status" value="1"/>
</dbReference>
<feature type="region of interest" description="Disordered" evidence="9">
    <location>
        <begin position="113"/>
        <end position="138"/>
    </location>
</feature>
<dbReference type="Gene3D" id="1.10.287.3160">
    <property type="match status" value="1"/>
</dbReference>
<dbReference type="SMART" id="SM00479">
    <property type="entry name" value="EXOIII"/>
    <property type="match status" value="1"/>
</dbReference>
<evidence type="ECO:0000313" key="12">
    <source>
        <dbReference type="Proteomes" id="UP000694892"/>
    </source>
</evidence>
<comment type="subcellular location">
    <subcellularLocation>
        <location evidence="1">Nucleus</location>
    </subcellularLocation>
</comment>
<keyword evidence="5" id="KW-0269">Exonuclease</keyword>
<accession>A0A974DZW3</accession>
<feature type="compositionally biased region" description="Polar residues" evidence="9">
    <location>
        <begin position="420"/>
        <end position="434"/>
    </location>
</feature>
<evidence type="ECO:0000256" key="6">
    <source>
        <dbReference type="ARBA" id="ARBA00023125"/>
    </source>
</evidence>
<evidence type="ECO:0000256" key="5">
    <source>
        <dbReference type="ARBA" id="ARBA00022839"/>
    </source>
</evidence>
<proteinExistence type="inferred from homology"/>
<dbReference type="GO" id="GO:0005634">
    <property type="term" value="C:nucleus"/>
    <property type="evidence" value="ECO:0007669"/>
    <property type="project" value="UniProtKB-SubCell"/>
</dbReference>
<evidence type="ECO:0000259" key="10">
    <source>
        <dbReference type="SMART" id="SM00479"/>
    </source>
</evidence>
<evidence type="ECO:0000256" key="8">
    <source>
        <dbReference type="SAM" id="Coils"/>
    </source>
</evidence>
<feature type="compositionally biased region" description="Polar residues" evidence="9">
    <location>
        <begin position="481"/>
        <end position="491"/>
    </location>
</feature>
<name>A0A974DZW3_XENLA</name>
<evidence type="ECO:0000256" key="7">
    <source>
        <dbReference type="ARBA" id="ARBA00023242"/>
    </source>
</evidence>
<keyword evidence="7" id="KW-0539">Nucleus</keyword>
<dbReference type="GO" id="GO:0003677">
    <property type="term" value="F:DNA binding"/>
    <property type="evidence" value="ECO:0007669"/>
    <property type="project" value="UniProtKB-KW"/>
</dbReference>
<keyword evidence="6" id="KW-0238">DNA-binding</keyword>